<dbReference type="Proteomes" id="UP000539538">
    <property type="component" value="Unassembled WGS sequence"/>
</dbReference>
<dbReference type="Pfam" id="PF19116">
    <property type="entry name" value="DUF5801"/>
    <property type="match status" value="7"/>
</dbReference>
<gene>
    <name evidence="3" type="ORF">GGQ99_003066</name>
</gene>
<evidence type="ECO:0000313" key="4">
    <source>
        <dbReference type="Proteomes" id="UP000539538"/>
    </source>
</evidence>
<evidence type="ECO:0000313" key="3">
    <source>
        <dbReference type="EMBL" id="MBB4651303.1"/>
    </source>
</evidence>
<organism evidence="3 4">
    <name type="scientific">Aminobacter niigataensis</name>
    <dbReference type="NCBI Taxonomy" id="83265"/>
    <lineage>
        <taxon>Bacteria</taxon>
        <taxon>Pseudomonadati</taxon>
        <taxon>Pseudomonadota</taxon>
        <taxon>Alphaproteobacteria</taxon>
        <taxon>Hyphomicrobiales</taxon>
        <taxon>Phyllobacteriaceae</taxon>
        <taxon>Aminobacter</taxon>
    </lineage>
</organism>
<dbReference type="InterPro" id="IPR010221">
    <property type="entry name" value="VCBS_dom"/>
</dbReference>
<sequence length="4289" mass="434325">MATSIEFENVSGALEGASAAGTVQLAQAEGVSLLQPAAQADPVPVDAGSGQPVQAQPSAAAPAQAEYVADASNVVHLPASVSIDNIKVDGDNLVLEQADGSVIVIKDAAANVPTFLIGDVEVPRVALIAALEAGGINVAFGADGSISAAGGSASSSGGNFELPAGGIGDGFDLSALLPPTALAFPEYDGRELTLGENADPEFAGFSVRLSEEGLGGGIQDDLGDPDDKSNSASYSGFFGATDPNGDALTYSLGLPTTPGLTSGGQPITWELVGPNLLVGKIDGGEGPEIIRLEITNPGTGAFQVTIMGPIDHPVNSVEDVIGFDVPVTVKDPNGGSATANVTIEVEDDSPEISLADAGEPELVVDESNFADDATTSFASSFVTAFGADGAGTVTYALSVVAGESGLLDTATGEQVLLSMNNGVVEGRTAVGNALVFTVKVDANGNVTLDQSRAVKHADQDNHDDSQSLLDNLVKLTATITDGDGDSKSASLDIGANLVFRDDGPSVSENKVVLLDDDALGGNPSGTGDDADSANVSDNLGLDFGADGGSVAWLMTGFPTGFEYKPGADGALEVYQNGTKVLTVTLDSATGAYTVTQNAPIKHATGDNENNQFFTLTYQVTDNDGDTANGTLQINVDDDTPTIVSNGDGAVLTVDESTLGTNATGSFAGNFVTSHGADGPGSVTYALSVVAGNSGLVDTATGQQVVLSMNNGTVEGKTAGGLLVFTVKVDPSGTVTLDQVRAVRHENPDNNDDSRSLTEDLVKLTATVSDADGDSQSATLNIGDNLVFKDDGPSIEPGNASVKVDEDDIWTALSHGTSPDGDTEWFTGAAKASESVAGLVNFGADGAAAGGGFGFTATAVDQMEALGLQSKGSPLSYAVVGNTLVAFVDNVNGPDRPVFTMTLDGDGDFTFRLVDQLDHVAPASGANQNEDLQTDGAPISSIDFGSVIQATDRDGDSVTLAGKVNVSVVDDIPQVHIKATGAAVTHDETAGLQGDDIDDADIAAQFASLDQPAALGYAHQSDVVRYGADLLAPGADEPITMSIALALNGQVNGTGGLASNLQTTSGSQISLYLVDGLIVGRVDNADGSANPNGQIAFAVALDQDGGVSIAQYLPLQHPKPGNGLNDSHDEPVNLGNLVKVVLTASDNDGDAVERSVVIGNKIVFEDDGPKITAPVASAGVVHDETPGNDLDANDTGTISPLNVLNPGSDPHVNNGVGPIGVAQSQGAIVTANVDYGADGAGGLTYALNIGSASTTLLTTEGRAIQLFSEGGIIVGRFDAAGGQIDQGDPAAFAVGIDPVTGVVTLVQYVSLQHPNQGASHDEELSLAANNIRVVLTAKDGDGDTTSATVNVGNVIKFQDDGPKLTVTAPQSVANGLFIDGFTGNNGAWGTGSGTAATGQAAGWKIEASETGGAGTVVLEKVADGYLGADSPTNSVMVDLEASPGNIQISQTISGLTTGESYGLSFEIGAANGTAAGSAQLEVIWNGQVVGVYQPTPGPMQTIVINVPAIGGNNDTLEFREVGTSGDNTGTYLANVKLNDIIVIDETATIDPASDEVAATLAIENLFDDVNAGTDLDMSVQYAQGTGSIVNADIAFGADGPAANNSRVFALELANDNGVNSGLETTEGKPIFLYKDASGRVIGVYDADGNGVTSTDKVAFALHVDAGTGVITIAQYVSLHHPDTNSHDEGITLAANTVSVSVTATDGDGDTATGSADISGRVLFEDDGPKVTSVVPTVPALGEELIQNGSFETGHENILGNQDWEIFHSLDGWTSDGNVPFEVQTGGAGGVTTPYGNALVELDSDTVGNSSNGNVGDINATSSTNATIQQTIAGTEAGQTYQLTFAYSPRGGDGAGSSGMQVWFEGKLVYEIPANNNVAPGLQQITINVTATGPNAVLAFKGTGSENQHGALLDNVSLKAVYTTTIDDENVPGGATGIAGGPGDDGAGNVATGKINFDAGSDGLKSIVAEGIDGLKAIHVANGIGTQYDVAQNWAQNGADAGGTLTGTIDVNGTSVTVYTLTIDASGNYTLTMLQPLVHSVTDNPDTSEQETSFEDNRALDFGFTITDGDGDTATGNIVVNVDDDSPEFVDGGIEDGAVSALNAAVTGDLNLAFGEDGQHATNGLRITGWPELEGITTSLSPDGKTLTATIGGQNGPTLYTLQLNGDGTYTFNQVNSLPGGGNTLPEVSVSGGFGPTATRDYEGFTLKGLDGGLLNGSADGIGIGNNGMNPGEKFAVVYDVEMTSAKLGVNHFGNGTARLDWVAKDQDGNVVASGSSLNISSDGFVTIPPVLDPGLKFFSLEFETVAVEGNSPKFKLISVGGETHADALIDKLNFEVTGKDGDGDTVSDAFDIKLGGSKPQAGNVWAAVDEDGLPGANNAPGSVGDIDANVGEVDPGDPSEAIFLGKLEGSGGDGALVFSFADLDTKYGTVGQEQVIYSWDDTSKTLTATGPRGELFTIQITDTATGAYKLTLLDNVLHAAGGDEANAFTALDYTVGDSDANTSTTDTDTGTLTIKFNDDVPTAAADVRAMVEGAASVAGSAVLGQAGGDVADPLGADGASIAGPVTGVAAGNQTASGNIANANVGGAGVAGAYGTLVMGADGVYTYTPDYTKAAFATLAPGQFLQDVFTYEVTDDDGDVSVTTLTIQVNADAHVPVITGDTGTVYEDGLVGGTQASTARETDATGTFTVTANGEAFTLTVGGATGTTVTSAVIEAAAAANNFSGIAPVNTGEGSLTITGYNAATGVVSYSYALTSPQTHTGQGAGAPVTDTIPISVTDATGDTVTGEINMSIVDDVPMVTIGGDDNGSPTSSTVDEGTSVGGNWTMQPGADGVVPDKLTISYDDGTSHTVQVSYGQSIDTAYGKLSLQAPVNGVGTWTFLANQVTGSKDVTFTIKVVDGDGDTDSDAHTISVIDVNKPLVINPDGLSGVVEEEHGLSGGIDDFAALVPGLDLDEPGNLGNTTNVAGGNFSSLITGGDEGTLTFAFQEFANNPAVQTVSNGALKSGGAPVLFAIDGNGDLVGYVNKGGLAGYEAVTDSKIFTITLNPTSGEYTFTLNGPVDHPVHAPSTEDAITINLNGYVTVTDSGGPAGDTKVPLNASIAVIDDVLVAQNDTGALNIVIDQLGVQNIVASWTTSVLTNGGEPTQIDRDGDVAIDEIRWGGTGSNATDSGYGFVDAPQANLNNLVTNNTFSLGTFTHFNNPIDGSTLSTTKLSVSFTAIVNGQPVNVGPIVVSFTHDETPNDGNDNPNDGVDSRDVIKITSTTSTVIIAGQNYTLDVLGLVKGSGSPVTEIFTNEGASNPFELMVRFVSSNSSALTTNGAVLANDDAGADGGLTVVGLQGTNSDTDPAGGGFVVNGTYGKLVMQAGGTYVYSLTADGNDVPPGYVEKFNYTVRDGDGDTSTANLDITLSKTVTDVNLAPDLQPNSPAEIAYDASGAAVKLLAAGTVTDADNPTNFAGGKITAQITSGMVAGDGLTFFVGGPVSESAGNVMIGGTAVGTITGYGTANVTITLNSSATDPLAETILQNLSFSSSSANPTAADRTVKITFDDGGNTGIGGAKQDSVDVTVNVVPPNAAPVLALNDFGPGAAVEDFSSTGYAGGSGWKGSWSETNDGGLASEGDIRIVADKGDNRLWLTDGDDSGSGGTDYIARSVDLTGAQSATLTFDYRRVSLDNSSDTVQVQISTNGGSFQTIHTFAPGTDADYKSITFDISSYMSANTTIRLVADNDLEEDGEGVYFDNIRVDYQGFLSSTNNSTEYTENGAPISIAAAGPTIADGDDSYMESARIVLTNAKAGDVMGWSGMPSGIAAAVDTSVAGQITVTLSGHASLSAYQAAIKAVTFHSTSENPSTEPREIEVTVNDGQADSNVATTTISVTAVADVANAVNDVVLTNITDYSAIHIPNAALLYNDAPGNNPLSVSSVQSPVGGTIVNGAVFDPTNPVAIGFSANFSANGSDLGGFVYSDQVFGGTGNDASGVRASTGNGNAGALHIDLGGGTNDNRTNMNGAFSRTFNLVQAATIVLTFDYRLQLSGQTDNNDDARVLARIDGTALGVGGIIHELEGDNGSTAGDTGWQTFTATINLSAGSHTLDLGGLMTSKNNANEFADIDFDNVVISGTASPFASGSFTYTATDGATPDTASVTVTGVSGSTITGTNSGEILIGGDGDDILVALGGNDVLIGGKGLNTLTGGDGADLFVIEHLDAPDLITDYDASEGDKIDLSALLDSNFGPNSNVAEYVRVVGSGSNADLQVDVDGGGNNFVTVATLQNYDPASSSIRVLFDGEEHTPPVVP</sequence>
<keyword evidence="4" id="KW-1185">Reference proteome</keyword>
<dbReference type="EMBL" id="JACHOT010000003">
    <property type="protein sequence ID" value="MBB4651303.1"/>
    <property type="molecule type" value="Genomic_DNA"/>
</dbReference>
<dbReference type="InterPro" id="IPR043824">
    <property type="entry name" value="DUF5801"/>
</dbReference>
<feature type="region of interest" description="Disordered" evidence="1">
    <location>
        <begin position="214"/>
        <end position="236"/>
    </location>
</feature>
<reference evidence="3 4" key="1">
    <citation type="submission" date="2020-08" db="EMBL/GenBank/DDBJ databases">
        <title>Genomic Encyclopedia of Type Strains, Phase IV (KMG-IV): sequencing the most valuable type-strain genomes for metagenomic binning, comparative biology and taxonomic classification.</title>
        <authorList>
            <person name="Goeker M."/>
        </authorList>
    </citation>
    <scope>NUCLEOTIDE SEQUENCE [LARGE SCALE GENOMIC DNA]</scope>
    <source>
        <strain evidence="3 4">DSM 7050</strain>
    </source>
</reference>
<dbReference type="NCBIfam" id="TIGR01965">
    <property type="entry name" value="VCBS_repeat"/>
    <property type="match status" value="1"/>
</dbReference>
<dbReference type="Gene3D" id="2.60.120.260">
    <property type="entry name" value="Galactose-binding domain-like"/>
    <property type="match status" value="2"/>
</dbReference>
<dbReference type="SUPFAM" id="SSF51120">
    <property type="entry name" value="beta-Roll"/>
    <property type="match status" value="1"/>
</dbReference>
<feature type="domain" description="DUF5801" evidence="2">
    <location>
        <begin position="983"/>
        <end position="1158"/>
    </location>
</feature>
<feature type="domain" description="DUF5801" evidence="2">
    <location>
        <begin position="651"/>
        <end position="782"/>
    </location>
</feature>
<dbReference type="NCBIfam" id="TIGR03661">
    <property type="entry name" value="T1SS_VCA0849"/>
    <property type="match status" value="1"/>
</dbReference>
<protein>
    <submittedName>
        <fullName evidence="3">VCBS repeat-containing protein</fullName>
    </submittedName>
</protein>
<dbReference type="RefSeq" id="WP_183263157.1">
    <property type="nucleotide sequence ID" value="NZ_BAAAVZ010000015.1"/>
</dbReference>
<feature type="domain" description="DUF5801" evidence="2">
    <location>
        <begin position="575"/>
        <end position="633"/>
    </location>
</feature>
<dbReference type="InterPro" id="IPR019960">
    <property type="entry name" value="T1SS_VCA0849"/>
</dbReference>
<dbReference type="Pfam" id="PF00353">
    <property type="entry name" value="HemolysinCabind"/>
    <property type="match status" value="1"/>
</dbReference>
<proteinExistence type="predicted"/>
<feature type="domain" description="DUF5801" evidence="2">
    <location>
        <begin position="1180"/>
        <end position="1351"/>
    </location>
</feature>
<feature type="domain" description="DUF5801" evidence="2">
    <location>
        <begin position="2000"/>
        <end position="2075"/>
    </location>
</feature>
<feature type="domain" description="DUF5801" evidence="2">
    <location>
        <begin position="362"/>
        <end position="494"/>
    </location>
</feature>
<evidence type="ECO:0000259" key="2">
    <source>
        <dbReference type="Pfam" id="PF19116"/>
    </source>
</evidence>
<comment type="caution">
    <text evidence="3">The sequence shown here is derived from an EMBL/GenBank/DDBJ whole genome shotgun (WGS) entry which is preliminary data.</text>
</comment>
<dbReference type="InterPro" id="IPR001343">
    <property type="entry name" value="Hemolysn_Ca-bd"/>
</dbReference>
<dbReference type="InterPro" id="IPR011049">
    <property type="entry name" value="Serralysin-like_metalloprot_C"/>
</dbReference>
<feature type="domain" description="DUF5801" evidence="2">
    <location>
        <begin position="1541"/>
        <end position="1717"/>
    </location>
</feature>
<accession>A0ABR6L3B8</accession>
<dbReference type="Pfam" id="PF17963">
    <property type="entry name" value="Big_9"/>
    <property type="match status" value="1"/>
</dbReference>
<name>A0ABR6L3B8_9HYPH</name>
<evidence type="ECO:0000256" key="1">
    <source>
        <dbReference type="SAM" id="MobiDB-lite"/>
    </source>
</evidence>